<protein>
    <recommendedName>
        <fullName evidence="1">Protein kinase domain-containing protein</fullName>
    </recommendedName>
</protein>
<dbReference type="SUPFAM" id="SSF56112">
    <property type="entry name" value="Protein kinase-like (PK-like)"/>
    <property type="match status" value="1"/>
</dbReference>
<feature type="domain" description="Protein kinase" evidence="1">
    <location>
        <begin position="115"/>
        <end position="389"/>
    </location>
</feature>
<dbReference type="PANTHER" id="PTHR37542">
    <property type="entry name" value="HELO DOMAIN-CONTAINING PROTEIN-RELATED"/>
    <property type="match status" value="1"/>
</dbReference>
<dbReference type="InterPro" id="IPR000719">
    <property type="entry name" value="Prot_kinase_dom"/>
</dbReference>
<reference evidence="3" key="2">
    <citation type="submission" date="2020-04" db="EMBL/GenBank/DDBJ databases">
        <authorList>
            <consortium name="NCBI Genome Project"/>
        </authorList>
    </citation>
    <scope>NUCLEOTIDE SEQUENCE</scope>
    <source>
        <strain evidence="3">CBS 342.82</strain>
    </source>
</reference>
<evidence type="ECO:0000313" key="2">
    <source>
        <dbReference type="Proteomes" id="UP000504637"/>
    </source>
</evidence>
<dbReference type="Gene3D" id="1.10.510.10">
    <property type="entry name" value="Transferase(Phosphotransferase) domain 1"/>
    <property type="match status" value="1"/>
</dbReference>
<sequence length="433" mass="49227">MQVQWTRTQIQLEITQRIWPSLSEAHQAVQTETLNILNAKLKAAQSKLQGLLKERTDGGKEIAVKRWKYMFVKPTLDETIKSLDRWQRMYDPTWYLMIKIADPLVDKELANVNALQDSKSAGVEAAGIIATARKRPGKTGFIIESIHCLPGSYVGDMDKDVRRLATKLHYVDSSSFGVLKCKGFTKVKNSTGSRLVSFDLILETPTREAPRSLRNCLVAQTPHSLSERVELARQLARSVNYVHTLEFVHKSIRPESWIGFGESKLGSFFLIGFEQVRSAEGMTYFRGDADWERNIYRHPSRQGLNPGEKHCMQHDIYSLGVCLLEIGLWESFLLYPEAGKQARPNAELLRVPVQKLQSASPERIKHLLVQLAKRELPGRMGELYEQVVLNCLTCLDDDNTDFGDESEFNDSDGVSVGIRYIEKIFNRLNEITL</sequence>
<reference evidence="3" key="3">
    <citation type="submission" date="2025-08" db="UniProtKB">
        <authorList>
            <consortium name="RefSeq"/>
        </authorList>
    </citation>
    <scope>IDENTIFICATION</scope>
    <source>
        <strain evidence="3">CBS 342.82</strain>
    </source>
</reference>
<reference evidence="3" key="1">
    <citation type="submission" date="2020-01" db="EMBL/GenBank/DDBJ databases">
        <authorList>
            <consortium name="DOE Joint Genome Institute"/>
            <person name="Haridas S."/>
            <person name="Albert R."/>
            <person name="Binder M."/>
            <person name="Bloem J."/>
            <person name="Labutti K."/>
            <person name="Salamov A."/>
            <person name="Andreopoulos B."/>
            <person name="Baker S.E."/>
            <person name="Barry K."/>
            <person name="Bills G."/>
            <person name="Bluhm B.H."/>
            <person name="Cannon C."/>
            <person name="Castanera R."/>
            <person name="Culley D.E."/>
            <person name="Daum C."/>
            <person name="Ezra D."/>
            <person name="Gonzalez J.B."/>
            <person name="Henrissat B."/>
            <person name="Kuo A."/>
            <person name="Liang C."/>
            <person name="Lipzen A."/>
            <person name="Lutzoni F."/>
            <person name="Magnuson J."/>
            <person name="Mondo S."/>
            <person name="Nolan M."/>
            <person name="Ohm R."/>
            <person name="Pangilinan J."/>
            <person name="Park H.-J."/>
            <person name="Ramirez L."/>
            <person name="Alfaro M."/>
            <person name="Sun H."/>
            <person name="Tritt A."/>
            <person name="Yoshinaga Y."/>
            <person name="Zwiers L.-H."/>
            <person name="Turgeon B.G."/>
            <person name="Goodwin S.B."/>
            <person name="Spatafora J.W."/>
            <person name="Crous P.W."/>
            <person name="Grigoriev I.V."/>
        </authorList>
    </citation>
    <scope>NUCLEOTIDE SEQUENCE</scope>
    <source>
        <strain evidence="3">CBS 342.82</strain>
    </source>
</reference>
<evidence type="ECO:0000259" key="1">
    <source>
        <dbReference type="PROSITE" id="PS50011"/>
    </source>
</evidence>
<dbReference type="RefSeq" id="XP_033458501.1">
    <property type="nucleotide sequence ID" value="XM_033606834.1"/>
</dbReference>
<dbReference type="GO" id="GO:0004672">
    <property type="term" value="F:protein kinase activity"/>
    <property type="evidence" value="ECO:0007669"/>
    <property type="project" value="InterPro"/>
</dbReference>
<name>A0A6J3M0A3_9PEZI</name>
<dbReference type="AlphaFoldDB" id="A0A6J3M0A3"/>
<dbReference type="PANTHER" id="PTHR37542:SF1">
    <property type="entry name" value="PRION-INHIBITION AND PROPAGATION HELO DOMAIN-CONTAINING PROTEIN"/>
    <property type="match status" value="1"/>
</dbReference>
<dbReference type="Proteomes" id="UP000504637">
    <property type="component" value="Unplaced"/>
</dbReference>
<dbReference type="GeneID" id="54364634"/>
<proteinExistence type="predicted"/>
<keyword evidence="2" id="KW-1185">Reference proteome</keyword>
<dbReference type="InterPro" id="IPR011009">
    <property type="entry name" value="Kinase-like_dom_sf"/>
</dbReference>
<organism evidence="3">
    <name type="scientific">Dissoconium aciculare CBS 342.82</name>
    <dbReference type="NCBI Taxonomy" id="1314786"/>
    <lineage>
        <taxon>Eukaryota</taxon>
        <taxon>Fungi</taxon>
        <taxon>Dikarya</taxon>
        <taxon>Ascomycota</taxon>
        <taxon>Pezizomycotina</taxon>
        <taxon>Dothideomycetes</taxon>
        <taxon>Dothideomycetidae</taxon>
        <taxon>Mycosphaerellales</taxon>
        <taxon>Dissoconiaceae</taxon>
        <taxon>Dissoconium</taxon>
    </lineage>
</organism>
<accession>A0A6J3M0A3</accession>
<evidence type="ECO:0000313" key="3">
    <source>
        <dbReference type="RefSeq" id="XP_033458501.1"/>
    </source>
</evidence>
<gene>
    <name evidence="3" type="ORF">K489DRAFT_395180</name>
</gene>
<dbReference type="PROSITE" id="PS50011">
    <property type="entry name" value="PROTEIN_KINASE_DOM"/>
    <property type="match status" value="1"/>
</dbReference>
<dbReference type="GO" id="GO:0005524">
    <property type="term" value="F:ATP binding"/>
    <property type="evidence" value="ECO:0007669"/>
    <property type="project" value="InterPro"/>
</dbReference>
<dbReference type="OrthoDB" id="1911848at2759"/>